<dbReference type="PANTHER" id="PTHR30203">
    <property type="entry name" value="OUTER MEMBRANE CATION EFFLUX PROTEIN"/>
    <property type="match status" value="1"/>
</dbReference>
<dbReference type="InterPro" id="IPR003423">
    <property type="entry name" value="OMP_efflux"/>
</dbReference>
<dbReference type="EMBL" id="QNRT01000003">
    <property type="protein sequence ID" value="RBP49692.1"/>
    <property type="molecule type" value="Genomic_DNA"/>
</dbReference>
<keyword evidence="2" id="KW-1134">Transmembrane beta strand</keyword>
<dbReference type="Gene3D" id="1.20.1600.10">
    <property type="entry name" value="Outer membrane efflux proteins (OEP)"/>
    <property type="match status" value="1"/>
</dbReference>
<dbReference type="AlphaFoldDB" id="A0A395JKW6"/>
<proteinExistence type="inferred from homology"/>
<feature type="region of interest" description="Disordered" evidence="3">
    <location>
        <begin position="478"/>
        <end position="509"/>
    </location>
</feature>
<reference evidence="4 5" key="1">
    <citation type="submission" date="2018-06" db="EMBL/GenBank/DDBJ databases">
        <title>Genomic Encyclopedia of Type Strains, Phase IV (KMG-IV): sequencing the most valuable type-strain genomes for metagenomic binning, comparative biology and taxonomic classification.</title>
        <authorList>
            <person name="Goeker M."/>
        </authorList>
    </citation>
    <scope>NUCLEOTIDE SEQUENCE [LARGE SCALE GENOMIC DNA]</scope>
    <source>
        <strain evidence="4 5">DSM 24032</strain>
    </source>
</reference>
<dbReference type="PROSITE" id="PS51257">
    <property type="entry name" value="PROKAR_LIPOPROTEIN"/>
    <property type="match status" value="1"/>
</dbReference>
<gene>
    <name evidence="4" type="ORF">DFR28_103117</name>
</gene>
<keyword evidence="5" id="KW-1185">Reference proteome</keyword>
<evidence type="ECO:0000256" key="3">
    <source>
        <dbReference type="SAM" id="MobiDB-lite"/>
    </source>
</evidence>
<dbReference type="Proteomes" id="UP000253083">
    <property type="component" value="Unassembled WGS sequence"/>
</dbReference>
<evidence type="ECO:0000313" key="5">
    <source>
        <dbReference type="Proteomes" id="UP000253083"/>
    </source>
</evidence>
<comment type="similarity">
    <text evidence="1 2">Belongs to the outer membrane factor (OMF) (TC 1.B.17) family.</text>
</comment>
<accession>A0A395JKW6</accession>
<feature type="compositionally biased region" description="Polar residues" evidence="3">
    <location>
        <begin position="478"/>
        <end position="496"/>
    </location>
</feature>
<name>A0A395JKW6_9GAMM</name>
<comment type="subcellular location">
    <subcellularLocation>
        <location evidence="2">Cell outer membrane</location>
        <topology evidence="2">Lipid-anchor</topology>
    </subcellularLocation>
</comment>
<dbReference type="Pfam" id="PF02321">
    <property type="entry name" value="OEP"/>
    <property type="match status" value="2"/>
</dbReference>
<protein>
    <submittedName>
        <fullName evidence="4">NodT family efflux transporter outer membrane factor (OMF) lipoprotein</fullName>
    </submittedName>
</protein>
<keyword evidence="2" id="KW-0472">Membrane</keyword>
<dbReference type="GO" id="GO:0009279">
    <property type="term" value="C:cell outer membrane"/>
    <property type="evidence" value="ECO:0007669"/>
    <property type="project" value="UniProtKB-SubCell"/>
</dbReference>
<dbReference type="Gene3D" id="2.20.200.10">
    <property type="entry name" value="Outer membrane efflux proteins (OEP)"/>
    <property type="match status" value="1"/>
</dbReference>
<dbReference type="NCBIfam" id="TIGR01845">
    <property type="entry name" value="outer_NodT"/>
    <property type="match status" value="1"/>
</dbReference>
<dbReference type="SUPFAM" id="SSF56954">
    <property type="entry name" value="Outer membrane efflux proteins (OEP)"/>
    <property type="match status" value="1"/>
</dbReference>
<comment type="caution">
    <text evidence="4">The sequence shown here is derived from an EMBL/GenBank/DDBJ whole genome shotgun (WGS) entry which is preliminary data.</text>
</comment>
<feature type="compositionally biased region" description="Acidic residues" evidence="3">
    <location>
        <begin position="498"/>
        <end position="509"/>
    </location>
</feature>
<keyword evidence="2" id="KW-0812">Transmembrane</keyword>
<dbReference type="InterPro" id="IPR010131">
    <property type="entry name" value="MdtP/NodT-like"/>
</dbReference>
<keyword evidence="2 4" id="KW-0449">Lipoprotein</keyword>
<organism evidence="4 5">
    <name type="scientific">Arenicella xantha</name>
    <dbReference type="NCBI Taxonomy" id="644221"/>
    <lineage>
        <taxon>Bacteria</taxon>
        <taxon>Pseudomonadati</taxon>
        <taxon>Pseudomonadota</taxon>
        <taxon>Gammaproteobacteria</taxon>
        <taxon>Arenicellales</taxon>
        <taxon>Arenicellaceae</taxon>
        <taxon>Arenicella</taxon>
    </lineage>
</organism>
<evidence type="ECO:0000256" key="2">
    <source>
        <dbReference type="RuleBase" id="RU362097"/>
    </source>
</evidence>
<sequence length="509" mass="56225">MVTRAVPVIALLVLAGCASKIDKLPDEAQLTVPEAWQTTPIVVTTEESAASISTDQVSPKDTSAAVENGWLNRFADEDLNNYVDIALRNNPDLWASSAQLKTAIEQVTVTGANLWPNLRAGVSSNRTDRETDGITTEIRTVSGTLEINWEADVWGKLTQRRRAAAYSAQAQAELYNAAELSLVANVSRAWFNLMTNKLQLDLAQQRLESFQNTAKLIEENYERGLRSALDVYLSRTDVQRQIANLSDSKFSYISSLRAFKTLLGEYPSLSMDFEAKLPTLTGPIPAGLPAELLTRRPDVKASQLLYKSEIANAKAANRDRFPTISFTGSIGDSRDEFNQLFDNNNMVMTLIGGIAQPIFQAGALKSREDQAYYQAESAYASLVKTTLNAFQEVENSLTREQTLREQHKAILEAVRLAQGGLDLALDRYQTGIENYTTVLQSQRSLFDSMLSEINIRNALLQNRISIHLALGGDFATQEQRADNQTLPSPTQAQASMESVEESEPATDTE</sequence>
<keyword evidence="2" id="KW-0564">Palmitate</keyword>
<evidence type="ECO:0000256" key="1">
    <source>
        <dbReference type="ARBA" id="ARBA00007613"/>
    </source>
</evidence>
<evidence type="ECO:0000313" key="4">
    <source>
        <dbReference type="EMBL" id="RBP49692.1"/>
    </source>
</evidence>
<dbReference type="InParanoid" id="A0A395JKW6"/>
<dbReference type="GO" id="GO:0015562">
    <property type="term" value="F:efflux transmembrane transporter activity"/>
    <property type="evidence" value="ECO:0007669"/>
    <property type="project" value="InterPro"/>
</dbReference>